<dbReference type="Pfam" id="PF21088">
    <property type="entry name" value="MS_channel_1st"/>
    <property type="match status" value="1"/>
</dbReference>
<gene>
    <name evidence="12" type="ORF">AA309_09075</name>
</gene>
<dbReference type="Proteomes" id="UP000035489">
    <property type="component" value="Unassembled WGS sequence"/>
</dbReference>
<keyword evidence="5 8" id="KW-1133">Transmembrane helix</keyword>
<keyword evidence="6 8" id="KW-0472">Membrane</keyword>
<feature type="compositionally biased region" description="Polar residues" evidence="7">
    <location>
        <begin position="46"/>
        <end position="62"/>
    </location>
</feature>
<comment type="similarity">
    <text evidence="2">Belongs to the MscS (TC 1.A.23) family.</text>
</comment>
<keyword evidence="4 8" id="KW-0812">Transmembrane</keyword>
<feature type="transmembrane region" description="Helical" evidence="8">
    <location>
        <begin position="240"/>
        <end position="261"/>
    </location>
</feature>
<evidence type="ECO:0000259" key="10">
    <source>
        <dbReference type="Pfam" id="PF21082"/>
    </source>
</evidence>
<reference evidence="12 13" key="1">
    <citation type="submission" date="2015-05" db="EMBL/GenBank/DDBJ databases">
        <title>Draft genome sequence of Microvirga vignae strain BR3299, a novel nitrogen fixing bacteria isolated from Brazil semi-aired region.</title>
        <authorList>
            <person name="Zilli J.E."/>
            <person name="Passos S.R."/>
            <person name="Leite J."/>
            <person name="Baldani J.I."/>
            <person name="Xavier G.R."/>
            <person name="Rumjaneck N.G."/>
            <person name="Simoes-Araujo J.L."/>
        </authorList>
    </citation>
    <scope>NUCLEOTIDE SEQUENCE [LARGE SCALE GENOMIC DNA]</scope>
    <source>
        <strain evidence="12 13">BR3299</strain>
    </source>
</reference>
<evidence type="ECO:0000256" key="2">
    <source>
        <dbReference type="ARBA" id="ARBA00008017"/>
    </source>
</evidence>
<dbReference type="InterPro" id="IPR045276">
    <property type="entry name" value="YbiO_bact"/>
</dbReference>
<feature type="transmembrane region" description="Helical" evidence="8">
    <location>
        <begin position="195"/>
        <end position="214"/>
    </location>
</feature>
<comment type="subcellular location">
    <subcellularLocation>
        <location evidence="1">Cell membrane</location>
        <topology evidence="1">Multi-pass membrane protein</topology>
    </subcellularLocation>
</comment>
<protein>
    <recommendedName>
        <fullName evidence="14">Mechanosensitive ion channel protein MscS</fullName>
    </recommendedName>
</protein>
<dbReference type="PANTHER" id="PTHR30460">
    <property type="entry name" value="MODERATE CONDUCTANCE MECHANOSENSITIVE CHANNEL YBIO"/>
    <property type="match status" value="1"/>
</dbReference>
<proteinExistence type="inferred from homology"/>
<evidence type="ECO:0000256" key="5">
    <source>
        <dbReference type="ARBA" id="ARBA00022989"/>
    </source>
</evidence>
<sequence length="709" mass="77806">MFLFAVQAGAEPACAQTAAAPAAPPPQVQELLRLLDDPAIRTWIDQQRQPAASPREPTSSEPQGVGSEMLATRVEALRTHLGSLVAAVPRFPQEVERAAVLLSQELQSRSLLDVVLLVLGFLGLGAGAEWLFRKATASARDRNISGPIETAAERVRMTVWRLAFGLAHVAIFGIGSIGAFLVFDWPPLLRRIVLAYLFAALLLRFALLGGRILLSPRPMGRHDPEALRVIPMADRAARFWYRRLVLFVGWFAFGWATVELVHTLGFSPDGRRLVAYVLGLGLLVLAVEAVWRWPSSPTLVPEAAEHPPRHHVLGEWLLSLHLVLLWGLWVAGLIGLFWLLVVAVVLPQAVKITQRSARHLLRPPGSAEAANHHELGAVYLDRGIRALLIVAAALFLARVWNIDLVELTSRDTVGTRLVRGALSSIVILLVADLIWQVVKTHIDRRLSRLQAEAPPGSEAALSQARIRTLLPMFRMAAFIVLAAVAVLMTLSSLGVDIGPLIAGAGIFGVAVGFGSQTLVRDVISGIFYLLDDAFRVGEYIQSGSYKGTVEKLGFRSVKLRHHRGPVFTIPYGQLGAVENMSRDWVIDKMTINVTYDTDLDKAKKVIKQVGKELAADPEFAPNLIEPLKMQGVEQFGEFAIQLRMKMMTRPGEQFVIRRRAYAMLKKAFDENGIRFAFPTVQVAGRDEAEPAAARQVLTLVKGKPPEEGG</sequence>
<dbReference type="PANTHER" id="PTHR30460:SF0">
    <property type="entry name" value="MODERATE CONDUCTANCE MECHANOSENSITIVE CHANNEL YBIO"/>
    <property type="match status" value="1"/>
</dbReference>
<dbReference type="InterPro" id="IPR049278">
    <property type="entry name" value="MS_channel_C"/>
</dbReference>
<dbReference type="InterPro" id="IPR010920">
    <property type="entry name" value="LSM_dom_sf"/>
</dbReference>
<name>A0A0H1RLL8_9HYPH</name>
<organism evidence="12 13">
    <name type="scientific">Microvirga vignae</name>
    <dbReference type="NCBI Taxonomy" id="1225564"/>
    <lineage>
        <taxon>Bacteria</taxon>
        <taxon>Pseudomonadati</taxon>
        <taxon>Pseudomonadota</taxon>
        <taxon>Alphaproteobacteria</taxon>
        <taxon>Hyphomicrobiales</taxon>
        <taxon>Methylobacteriaceae</taxon>
        <taxon>Microvirga</taxon>
    </lineage>
</organism>
<comment type="caution">
    <text evidence="12">The sequence shown here is derived from an EMBL/GenBank/DDBJ whole genome shotgun (WGS) entry which is preliminary data.</text>
</comment>
<accession>A0A0H1RLL8</accession>
<keyword evidence="13" id="KW-1185">Reference proteome</keyword>
<evidence type="ECO:0000313" key="13">
    <source>
        <dbReference type="Proteomes" id="UP000035489"/>
    </source>
</evidence>
<feature type="transmembrane region" description="Helical" evidence="8">
    <location>
        <begin position="420"/>
        <end position="438"/>
    </location>
</feature>
<evidence type="ECO:0000256" key="4">
    <source>
        <dbReference type="ARBA" id="ARBA00022692"/>
    </source>
</evidence>
<evidence type="ECO:0000256" key="1">
    <source>
        <dbReference type="ARBA" id="ARBA00004651"/>
    </source>
</evidence>
<evidence type="ECO:0000256" key="7">
    <source>
        <dbReference type="SAM" id="MobiDB-lite"/>
    </source>
</evidence>
<dbReference type="InterPro" id="IPR011066">
    <property type="entry name" value="MscS_channel_C_sf"/>
</dbReference>
<dbReference type="InterPro" id="IPR011014">
    <property type="entry name" value="MscS_channel_TM-2"/>
</dbReference>
<dbReference type="GO" id="GO:0005886">
    <property type="term" value="C:plasma membrane"/>
    <property type="evidence" value="ECO:0007669"/>
    <property type="project" value="UniProtKB-SubCell"/>
</dbReference>
<feature type="transmembrane region" description="Helical" evidence="8">
    <location>
        <begin position="475"/>
        <end position="494"/>
    </location>
</feature>
<dbReference type="OrthoDB" id="9814206at2"/>
<dbReference type="InterPro" id="IPR049142">
    <property type="entry name" value="MS_channel_1st"/>
</dbReference>
<dbReference type="Pfam" id="PF00924">
    <property type="entry name" value="MS_channel_2nd"/>
    <property type="match status" value="1"/>
</dbReference>
<dbReference type="Gene3D" id="3.30.70.100">
    <property type="match status" value="1"/>
</dbReference>
<dbReference type="SUPFAM" id="SSF50182">
    <property type="entry name" value="Sm-like ribonucleoproteins"/>
    <property type="match status" value="1"/>
</dbReference>
<dbReference type="Gene3D" id="2.30.30.60">
    <property type="match status" value="1"/>
</dbReference>
<evidence type="ECO:0000256" key="6">
    <source>
        <dbReference type="ARBA" id="ARBA00023136"/>
    </source>
</evidence>
<feature type="domain" description="Mechanosensitive ion channel transmembrane helices 2/3" evidence="11">
    <location>
        <begin position="479"/>
        <end position="516"/>
    </location>
</feature>
<evidence type="ECO:0000256" key="3">
    <source>
        <dbReference type="ARBA" id="ARBA00022475"/>
    </source>
</evidence>
<evidence type="ECO:0000313" key="12">
    <source>
        <dbReference type="EMBL" id="KLK93532.1"/>
    </source>
</evidence>
<feature type="transmembrane region" description="Helical" evidence="8">
    <location>
        <begin position="162"/>
        <end position="183"/>
    </location>
</feature>
<dbReference type="SUPFAM" id="SSF82861">
    <property type="entry name" value="Mechanosensitive channel protein MscS (YggB), transmembrane region"/>
    <property type="match status" value="1"/>
</dbReference>
<keyword evidence="3" id="KW-1003">Cell membrane</keyword>
<dbReference type="EMBL" id="LCYG01000020">
    <property type="protein sequence ID" value="KLK93532.1"/>
    <property type="molecule type" value="Genomic_DNA"/>
</dbReference>
<feature type="transmembrane region" description="Helical" evidence="8">
    <location>
        <begin position="500"/>
        <end position="519"/>
    </location>
</feature>
<feature type="transmembrane region" description="Helical" evidence="8">
    <location>
        <begin position="383"/>
        <end position="400"/>
    </location>
</feature>
<dbReference type="GO" id="GO:0008381">
    <property type="term" value="F:mechanosensitive monoatomic ion channel activity"/>
    <property type="evidence" value="ECO:0007669"/>
    <property type="project" value="InterPro"/>
</dbReference>
<dbReference type="SUPFAM" id="SSF82689">
    <property type="entry name" value="Mechanosensitive channel protein MscS (YggB), C-terminal domain"/>
    <property type="match status" value="1"/>
</dbReference>
<feature type="transmembrane region" description="Helical" evidence="8">
    <location>
        <begin position="111"/>
        <end position="132"/>
    </location>
</feature>
<feature type="domain" description="Mechanosensitive ion channel MscS" evidence="9">
    <location>
        <begin position="517"/>
        <end position="582"/>
    </location>
</feature>
<evidence type="ECO:0000259" key="9">
    <source>
        <dbReference type="Pfam" id="PF00924"/>
    </source>
</evidence>
<feature type="region of interest" description="Disordered" evidence="7">
    <location>
        <begin position="46"/>
        <end position="66"/>
    </location>
</feature>
<dbReference type="Gene3D" id="1.10.287.1260">
    <property type="match status" value="1"/>
</dbReference>
<feature type="transmembrane region" description="Helical" evidence="8">
    <location>
        <begin position="323"/>
        <end position="346"/>
    </location>
</feature>
<feature type="domain" description="Mechanosensitive ion channel MscS C-terminal" evidence="10">
    <location>
        <begin position="588"/>
        <end position="675"/>
    </location>
</feature>
<evidence type="ECO:0008006" key="14">
    <source>
        <dbReference type="Google" id="ProtNLM"/>
    </source>
</evidence>
<dbReference type="InterPro" id="IPR006685">
    <property type="entry name" value="MscS_channel_2nd"/>
</dbReference>
<dbReference type="AlphaFoldDB" id="A0A0H1RLL8"/>
<dbReference type="STRING" id="1225564.AA309_09075"/>
<dbReference type="InterPro" id="IPR023408">
    <property type="entry name" value="MscS_beta-dom_sf"/>
</dbReference>
<evidence type="ECO:0000259" key="11">
    <source>
        <dbReference type="Pfam" id="PF21088"/>
    </source>
</evidence>
<dbReference type="PATRIC" id="fig|1225564.3.peg.2436"/>
<dbReference type="Pfam" id="PF21082">
    <property type="entry name" value="MS_channel_3rd"/>
    <property type="match status" value="1"/>
</dbReference>
<evidence type="ECO:0000256" key="8">
    <source>
        <dbReference type="SAM" id="Phobius"/>
    </source>
</evidence>